<dbReference type="SMART" id="SM00388">
    <property type="entry name" value="HisKA"/>
    <property type="match status" value="1"/>
</dbReference>
<evidence type="ECO:0000256" key="4">
    <source>
        <dbReference type="ARBA" id="ARBA00022553"/>
    </source>
</evidence>
<evidence type="ECO:0000256" key="12">
    <source>
        <dbReference type="ARBA" id="ARBA00023136"/>
    </source>
</evidence>
<dbReference type="CDD" id="cd00075">
    <property type="entry name" value="HATPase"/>
    <property type="match status" value="1"/>
</dbReference>
<dbReference type="SUPFAM" id="SSF158472">
    <property type="entry name" value="HAMP domain-like"/>
    <property type="match status" value="1"/>
</dbReference>
<gene>
    <name evidence="17" type="ORF">D8779_08240</name>
</gene>
<dbReference type="InterPro" id="IPR003594">
    <property type="entry name" value="HATPase_dom"/>
</dbReference>
<dbReference type="InterPro" id="IPR031909">
    <property type="entry name" value="KinB_sensor_dom"/>
</dbReference>
<dbReference type="InterPro" id="IPR005467">
    <property type="entry name" value="His_kinase_dom"/>
</dbReference>
<dbReference type="PROSITE" id="PS50112">
    <property type="entry name" value="PAS"/>
    <property type="match status" value="1"/>
</dbReference>
<dbReference type="SUPFAM" id="SSF55874">
    <property type="entry name" value="ATPase domain of HSP90 chaperone/DNA topoisomerase II/histidine kinase"/>
    <property type="match status" value="1"/>
</dbReference>
<dbReference type="OrthoDB" id="1931120at2"/>
<dbReference type="Pfam" id="PF00672">
    <property type="entry name" value="HAMP"/>
    <property type="match status" value="1"/>
</dbReference>
<dbReference type="FunFam" id="3.30.565.10:FF:000006">
    <property type="entry name" value="Sensor histidine kinase WalK"/>
    <property type="match status" value="1"/>
</dbReference>
<keyword evidence="11" id="KW-0902">Two-component regulatory system</keyword>
<keyword evidence="7" id="KW-0547">Nucleotide-binding</keyword>
<dbReference type="Gene3D" id="3.30.450.20">
    <property type="entry name" value="PAS domain"/>
    <property type="match status" value="1"/>
</dbReference>
<evidence type="ECO:0000259" key="16">
    <source>
        <dbReference type="PROSITE" id="PS50885"/>
    </source>
</evidence>
<comment type="caution">
    <text evidence="17">The sequence shown here is derived from an EMBL/GenBank/DDBJ whole genome shotgun (WGS) entry which is preliminary data.</text>
</comment>
<reference evidence="17 18" key="1">
    <citation type="submission" date="2018-10" db="EMBL/GenBank/DDBJ databases">
        <title>Pseudomonas leptonychotis sp. nov., isolated from Weddell seals in Antarctica.</title>
        <authorList>
            <person name="Novakova D."/>
            <person name="Svec P."/>
            <person name="Kralova S."/>
            <person name="Kristofova L."/>
            <person name="Zeman M."/>
            <person name="Pantucek R."/>
            <person name="Maslanova I."/>
            <person name="Sedlacek I."/>
        </authorList>
    </citation>
    <scope>NUCLEOTIDE SEQUENCE [LARGE SCALE GENOMIC DNA]</scope>
    <source>
        <strain evidence="17 18">CCM 8849</strain>
    </source>
</reference>
<dbReference type="InterPro" id="IPR003660">
    <property type="entry name" value="HAMP_dom"/>
</dbReference>
<dbReference type="PANTHER" id="PTHR42878:SF7">
    <property type="entry name" value="SENSOR HISTIDINE KINASE GLRK"/>
    <property type="match status" value="1"/>
</dbReference>
<dbReference type="GO" id="GO:0000156">
    <property type="term" value="F:phosphorelay response regulator activity"/>
    <property type="evidence" value="ECO:0007669"/>
    <property type="project" value="TreeGrafter"/>
</dbReference>
<evidence type="ECO:0000256" key="13">
    <source>
        <dbReference type="SAM" id="Phobius"/>
    </source>
</evidence>
<evidence type="ECO:0000256" key="6">
    <source>
        <dbReference type="ARBA" id="ARBA00022692"/>
    </source>
</evidence>
<protein>
    <recommendedName>
        <fullName evidence="3">histidine kinase</fullName>
        <ecNumber evidence="3">2.7.13.3</ecNumber>
    </recommendedName>
</protein>
<evidence type="ECO:0000259" key="15">
    <source>
        <dbReference type="PROSITE" id="PS50112"/>
    </source>
</evidence>
<dbReference type="CDD" id="cd00082">
    <property type="entry name" value="HisKA"/>
    <property type="match status" value="1"/>
</dbReference>
<dbReference type="InterPro" id="IPR050351">
    <property type="entry name" value="BphY/WalK/GraS-like"/>
</dbReference>
<dbReference type="EC" id="2.7.13.3" evidence="3"/>
<dbReference type="NCBIfam" id="TIGR00229">
    <property type="entry name" value="sensory_box"/>
    <property type="match status" value="1"/>
</dbReference>
<dbReference type="PANTHER" id="PTHR42878">
    <property type="entry name" value="TWO-COMPONENT HISTIDINE KINASE"/>
    <property type="match status" value="1"/>
</dbReference>
<dbReference type="PRINTS" id="PR00344">
    <property type="entry name" value="BCTRLSENSOR"/>
</dbReference>
<name>A0A4T2A5X2_9PSED</name>
<keyword evidence="8" id="KW-0418">Kinase</keyword>
<dbReference type="InterPro" id="IPR003661">
    <property type="entry name" value="HisK_dim/P_dom"/>
</dbReference>
<evidence type="ECO:0000256" key="11">
    <source>
        <dbReference type="ARBA" id="ARBA00023012"/>
    </source>
</evidence>
<dbReference type="SUPFAM" id="SSF55785">
    <property type="entry name" value="PYP-like sensor domain (PAS domain)"/>
    <property type="match status" value="1"/>
</dbReference>
<dbReference type="SMART" id="SM00091">
    <property type="entry name" value="PAS"/>
    <property type="match status" value="1"/>
</dbReference>
<evidence type="ECO:0000256" key="5">
    <source>
        <dbReference type="ARBA" id="ARBA00022679"/>
    </source>
</evidence>
<dbReference type="CDD" id="cd00130">
    <property type="entry name" value="PAS"/>
    <property type="match status" value="1"/>
</dbReference>
<evidence type="ECO:0000256" key="8">
    <source>
        <dbReference type="ARBA" id="ARBA00022777"/>
    </source>
</evidence>
<feature type="domain" description="HAMP" evidence="16">
    <location>
        <begin position="191"/>
        <end position="243"/>
    </location>
</feature>
<keyword evidence="4" id="KW-0597">Phosphoprotein</keyword>
<evidence type="ECO:0000259" key="14">
    <source>
        <dbReference type="PROSITE" id="PS50109"/>
    </source>
</evidence>
<sequence>MRLRSQLFISGGALVTASMIGLLLGMFSVWQLSKTQDETMTRNMDILDASLGLRQEMGTQVILIISDKLDRQALKASDTRFDEWLAKAADGALNANDDQSVITIKQAYSNYQKFLSSPAEVRRHLLKDDNFNLALRDLRDSINAMQMHYVNQVNLGQQDIRERTRLITALLGMIGLAVLLISFVTAHSIARRFGRPIEELATAADQIGRGDFQVSLPITPVNEIASLSRRFGLMAEALHSFRSSDIQALKIEQQRLNAVLDSIDDGLLIFDRQGNVEHFNPVAQRQLGWNESHLGQQPELSLQRSDLPTQLYRVIHGEPLEEALEDLQVDIDGEPRLLAYSLAAVSHDGERPLGAVMVLRDVTEQRAFERVRSEFVLRASHELRTPVTGMLMAFSLLQERVSFAAETREADLLSTVDEEMQRLLRLINDLLNFSRYQNGLQTLECVECSIEPLLRLAQQRFSAQADELQVTLYCDVEENLPLLQIDPGQIERVLDNLIGNALRHSHPGGTVHLRASSQGERVELSVTDNGEGIAFRQQARIFEPFVQVSRKKGGAGLGLALCKEIVQLHGGYIGVKSRIGQGTQFYVLLPTCPPNVA</sequence>
<dbReference type="InterPro" id="IPR035965">
    <property type="entry name" value="PAS-like_dom_sf"/>
</dbReference>
<dbReference type="Gene3D" id="1.20.120.880">
    <property type="entry name" value="Histidine kinase (KinB), sensor domain"/>
    <property type="match status" value="1"/>
</dbReference>
<dbReference type="GO" id="GO:0005524">
    <property type="term" value="F:ATP binding"/>
    <property type="evidence" value="ECO:0007669"/>
    <property type="project" value="UniProtKB-KW"/>
</dbReference>
<feature type="transmembrane region" description="Helical" evidence="13">
    <location>
        <begin position="166"/>
        <end position="186"/>
    </location>
</feature>
<dbReference type="InterPro" id="IPR004358">
    <property type="entry name" value="Sig_transdc_His_kin-like_C"/>
</dbReference>
<evidence type="ECO:0000256" key="7">
    <source>
        <dbReference type="ARBA" id="ARBA00022741"/>
    </source>
</evidence>
<dbReference type="PROSITE" id="PS50885">
    <property type="entry name" value="HAMP"/>
    <property type="match status" value="1"/>
</dbReference>
<dbReference type="GO" id="GO:0030295">
    <property type="term" value="F:protein kinase activator activity"/>
    <property type="evidence" value="ECO:0007669"/>
    <property type="project" value="TreeGrafter"/>
</dbReference>
<dbReference type="CDD" id="cd06225">
    <property type="entry name" value="HAMP"/>
    <property type="match status" value="1"/>
</dbReference>
<dbReference type="Gene3D" id="3.30.565.10">
    <property type="entry name" value="Histidine kinase-like ATPase, C-terminal domain"/>
    <property type="match status" value="1"/>
</dbReference>
<dbReference type="GO" id="GO:0000155">
    <property type="term" value="F:phosphorelay sensor kinase activity"/>
    <property type="evidence" value="ECO:0007669"/>
    <property type="project" value="InterPro"/>
</dbReference>
<evidence type="ECO:0000313" key="18">
    <source>
        <dbReference type="Proteomes" id="UP000307541"/>
    </source>
</evidence>
<dbReference type="Gene3D" id="1.10.287.130">
    <property type="match status" value="1"/>
</dbReference>
<feature type="domain" description="Histidine kinase" evidence="14">
    <location>
        <begin position="378"/>
        <end position="593"/>
    </location>
</feature>
<evidence type="ECO:0000313" key="17">
    <source>
        <dbReference type="EMBL" id="TIH10651.1"/>
    </source>
</evidence>
<dbReference type="InterPro" id="IPR000014">
    <property type="entry name" value="PAS"/>
</dbReference>
<proteinExistence type="predicted"/>
<dbReference type="Pfam" id="PF00512">
    <property type="entry name" value="HisKA"/>
    <property type="match status" value="1"/>
</dbReference>
<keyword evidence="10 13" id="KW-1133">Transmembrane helix</keyword>
<dbReference type="SMART" id="SM00387">
    <property type="entry name" value="HATPase_c"/>
    <property type="match status" value="1"/>
</dbReference>
<evidence type="ECO:0000256" key="10">
    <source>
        <dbReference type="ARBA" id="ARBA00022989"/>
    </source>
</evidence>
<comment type="subcellular location">
    <subcellularLocation>
        <location evidence="2">Membrane</location>
        <topology evidence="2">Multi-pass membrane protein</topology>
    </subcellularLocation>
</comment>
<evidence type="ECO:0000256" key="2">
    <source>
        <dbReference type="ARBA" id="ARBA00004141"/>
    </source>
</evidence>
<dbReference type="GO" id="GO:0005886">
    <property type="term" value="C:plasma membrane"/>
    <property type="evidence" value="ECO:0007669"/>
    <property type="project" value="UniProtKB-ARBA"/>
</dbReference>
<dbReference type="InterPro" id="IPR036097">
    <property type="entry name" value="HisK_dim/P_sf"/>
</dbReference>
<dbReference type="AlphaFoldDB" id="A0A4T2A5X2"/>
<dbReference type="Proteomes" id="UP000307541">
    <property type="component" value="Unassembled WGS sequence"/>
</dbReference>
<dbReference type="Pfam" id="PF02518">
    <property type="entry name" value="HATPase_c"/>
    <property type="match status" value="1"/>
</dbReference>
<organism evidence="17 18">
    <name type="scientific">Pseudomonas leptonychotis</name>
    <dbReference type="NCBI Taxonomy" id="2448482"/>
    <lineage>
        <taxon>Bacteria</taxon>
        <taxon>Pseudomonadati</taxon>
        <taxon>Pseudomonadota</taxon>
        <taxon>Gammaproteobacteria</taxon>
        <taxon>Pseudomonadales</taxon>
        <taxon>Pseudomonadaceae</taxon>
        <taxon>Pseudomonas</taxon>
    </lineage>
</organism>
<dbReference type="Gene3D" id="1.10.8.500">
    <property type="entry name" value="HAMP domain in histidine kinase"/>
    <property type="match status" value="1"/>
</dbReference>
<evidence type="ECO:0000256" key="9">
    <source>
        <dbReference type="ARBA" id="ARBA00022840"/>
    </source>
</evidence>
<dbReference type="InterPro" id="IPR036890">
    <property type="entry name" value="HATPase_C_sf"/>
</dbReference>
<dbReference type="SMART" id="SM00304">
    <property type="entry name" value="HAMP"/>
    <property type="match status" value="1"/>
</dbReference>
<dbReference type="GO" id="GO:0007234">
    <property type="term" value="P:osmosensory signaling via phosphorelay pathway"/>
    <property type="evidence" value="ECO:0007669"/>
    <property type="project" value="TreeGrafter"/>
</dbReference>
<comment type="catalytic activity">
    <reaction evidence="1">
        <text>ATP + protein L-histidine = ADP + protein N-phospho-L-histidine.</text>
        <dbReference type="EC" id="2.7.13.3"/>
    </reaction>
</comment>
<dbReference type="PROSITE" id="PS50109">
    <property type="entry name" value="HIS_KIN"/>
    <property type="match status" value="1"/>
</dbReference>
<dbReference type="Pfam" id="PF16767">
    <property type="entry name" value="KinB_sensor"/>
    <property type="match status" value="1"/>
</dbReference>
<dbReference type="RefSeq" id="WP_136663930.1">
    <property type="nucleotide sequence ID" value="NZ_RFLV01000001.1"/>
</dbReference>
<evidence type="ECO:0000256" key="1">
    <source>
        <dbReference type="ARBA" id="ARBA00000085"/>
    </source>
</evidence>
<dbReference type="SUPFAM" id="SSF47384">
    <property type="entry name" value="Homodimeric domain of signal transducing histidine kinase"/>
    <property type="match status" value="1"/>
</dbReference>
<dbReference type="InterPro" id="IPR013656">
    <property type="entry name" value="PAS_4"/>
</dbReference>
<dbReference type="Pfam" id="PF08448">
    <property type="entry name" value="PAS_4"/>
    <property type="match status" value="1"/>
</dbReference>
<keyword evidence="9" id="KW-0067">ATP-binding</keyword>
<keyword evidence="6 13" id="KW-0812">Transmembrane</keyword>
<keyword evidence="12 13" id="KW-0472">Membrane</keyword>
<evidence type="ECO:0000256" key="3">
    <source>
        <dbReference type="ARBA" id="ARBA00012438"/>
    </source>
</evidence>
<keyword evidence="5" id="KW-0808">Transferase</keyword>
<keyword evidence="18" id="KW-1185">Reference proteome</keyword>
<dbReference type="EMBL" id="RFLV01000001">
    <property type="protein sequence ID" value="TIH10651.1"/>
    <property type="molecule type" value="Genomic_DNA"/>
</dbReference>
<feature type="transmembrane region" description="Helical" evidence="13">
    <location>
        <begin position="6"/>
        <end position="30"/>
    </location>
</feature>
<dbReference type="InterPro" id="IPR038320">
    <property type="entry name" value="KinB_N_sf"/>
</dbReference>
<feature type="domain" description="PAS" evidence="15">
    <location>
        <begin position="252"/>
        <end position="334"/>
    </location>
</feature>
<accession>A0A4T2A5X2</accession>